<evidence type="ECO:0000256" key="2">
    <source>
        <dbReference type="SAM" id="MobiDB-lite"/>
    </source>
</evidence>
<evidence type="ECO:0000259" key="4">
    <source>
        <dbReference type="PROSITE" id="PS50006"/>
    </source>
</evidence>
<feature type="domain" description="FHA" evidence="4">
    <location>
        <begin position="323"/>
        <end position="375"/>
    </location>
</feature>
<feature type="compositionally biased region" description="Basic and acidic residues" evidence="2">
    <location>
        <begin position="256"/>
        <end position="281"/>
    </location>
</feature>
<evidence type="ECO:0000313" key="6">
    <source>
        <dbReference type="Proteomes" id="UP001263371"/>
    </source>
</evidence>
<dbReference type="InterPro" id="IPR008984">
    <property type="entry name" value="SMAD_FHA_dom_sf"/>
</dbReference>
<dbReference type="EMBL" id="JAWDIS010000001">
    <property type="protein sequence ID" value="MDU0366575.1"/>
    <property type="molecule type" value="Genomic_DNA"/>
</dbReference>
<keyword evidence="3" id="KW-0472">Membrane</keyword>
<feature type="compositionally biased region" description="Low complexity" evidence="2">
    <location>
        <begin position="145"/>
        <end position="171"/>
    </location>
</feature>
<evidence type="ECO:0000256" key="1">
    <source>
        <dbReference type="ARBA" id="ARBA00022553"/>
    </source>
</evidence>
<sequence>MDALTLIATIAGAVLAIALVLHVWYAIGLSRVLAAHGGEPWRAWVPLVNEAEVFRLGRLDPVRAVLLIVPFVNVYGLVLKATAANRIGEGSGRGAGATALAVVLPPAWAMLLARTPQTADAEASAPAQITVAESARADEADGPIAAVPGMPTAAATTAPPMPPAAGAGARRAASEHDEPYALPVLPGPREIGADGPAADVEQTASTALDGEVAATAAPATAAPAPAAPVTAAPVTRTPDAGSTPSDASTAAQAEAVDAHLGDPTGDRVSETTDSTAERSAGRTDLAAPVDESTQTARPRSRRRGEWTVALPDGAAVALTGRTVVLGRKPSNADESVQYVAVHDDSRTMSKEHARLDWTVTGWTITDLDSTNGVTLVHDDGRVERLSGGATAPVPTRFRLGDAGLEVRPAAG</sequence>
<feature type="region of interest" description="Disordered" evidence="2">
    <location>
        <begin position="215"/>
        <end position="305"/>
    </location>
</feature>
<proteinExistence type="predicted"/>
<keyword evidence="3" id="KW-0812">Transmembrane</keyword>
<feature type="transmembrane region" description="Helical" evidence="3">
    <location>
        <begin position="6"/>
        <end position="27"/>
    </location>
</feature>
<keyword evidence="6" id="KW-1185">Reference proteome</keyword>
<reference evidence="5 6" key="1">
    <citation type="submission" date="2023-09" db="EMBL/GenBank/DDBJ databases">
        <title>Microbacterium fusihabitans sp. nov., Microbacterium phycihabitans sp. nov., and Microbacterium cervinum sp. nov., isolated from dried seaweeds of beach.</title>
        <authorList>
            <person name="Lee S.D."/>
        </authorList>
    </citation>
    <scope>NUCLEOTIDE SEQUENCE [LARGE SCALE GENOMIC DNA]</scope>
    <source>
        <strain evidence="5 6">KSW4-17</strain>
    </source>
</reference>
<feature type="region of interest" description="Disordered" evidence="2">
    <location>
        <begin position="142"/>
        <end position="198"/>
    </location>
</feature>
<accession>A0ABU3T5E9</accession>
<evidence type="ECO:0000256" key="3">
    <source>
        <dbReference type="SAM" id="Phobius"/>
    </source>
</evidence>
<comment type="caution">
    <text evidence="5">The sequence shown here is derived from an EMBL/GenBank/DDBJ whole genome shotgun (WGS) entry which is preliminary data.</text>
</comment>
<dbReference type="InterPro" id="IPR000253">
    <property type="entry name" value="FHA_dom"/>
</dbReference>
<keyword evidence="1" id="KW-0597">Phosphoprotein</keyword>
<gene>
    <name evidence="5" type="ORF">RWH45_05075</name>
</gene>
<organism evidence="5 6">
    <name type="scientific">Microbacterium galbum</name>
    <dbReference type="NCBI Taxonomy" id="3075994"/>
    <lineage>
        <taxon>Bacteria</taxon>
        <taxon>Bacillati</taxon>
        <taxon>Actinomycetota</taxon>
        <taxon>Actinomycetes</taxon>
        <taxon>Micrococcales</taxon>
        <taxon>Microbacteriaceae</taxon>
        <taxon>Microbacterium</taxon>
    </lineage>
</organism>
<dbReference type="Gene3D" id="2.60.200.20">
    <property type="match status" value="1"/>
</dbReference>
<dbReference type="SUPFAM" id="SSF49879">
    <property type="entry name" value="SMAD/FHA domain"/>
    <property type="match status" value="1"/>
</dbReference>
<dbReference type="Pfam" id="PF00498">
    <property type="entry name" value="FHA"/>
    <property type="match status" value="1"/>
</dbReference>
<keyword evidence="3" id="KW-1133">Transmembrane helix</keyword>
<feature type="compositionally biased region" description="Low complexity" evidence="2">
    <location>
        <begin position="215"/>
        <end position="235"/>
    </location>
</feature>
<dbReference type="Proteomes" id="UP001263371">
    <property type="component" value="Unassembled WGS sequence"/>
</dbReference>
<protein>
    <submittedName>
        <fullName evidence="5">FHA domain-containing protein</fullName>
    </submittedName>
</protein>
<dbReference type="CDD" id="cd00060">
    <property type="entry name" value="FHA"/>
    <property type="match status" value="1"/>
</dbReference>
<dbReference type="RefSeq" id="WP_315993794.1">
    <property type="nucleotide sequence ID" value="NZ_JAWDIS010000001.1"/>
</dbReference>
<dbReference type="PROSITE" id="PS50006">
    <property type="entry name" value="FHA_DOMAIN"/>
    <property type="match status" value="1"/>
</dbReference>
<evidence type="ECO:0000313" key="5">
    <source>
        <dbReference type="EMBL" id="MDU0366575.1"/>
    </source>
</evidence>
<feature type="compositionally biased region" description="Polar residues" evidence="2">
    <location>
        <begin position="240"/>
        <end position="251"/>
    </location>
</feature>
<name>A0ABU3T5E9_9MICO</name>